<feature type="compositionally biased region" description="Polar residues" evidence="3">
    <location>
        <begin position="346"/>
        <end position="366"/>
    </location>
</feature>
<feature type="compositionally biased region" description="Basic residues" evidence="3">
    <location>
        <begin position="189"/>
        <end position="202"/>
    </location>
</feature>
<evidence type="ECO:0000259" key="4">
    <source>
        <dbReference type="PROSITE" id="PS50102"/>
    </source>
</evidence>
<feature type="compositionally biased region" description="Basic and acidic residues" evidence="3">
    <location>
        <begin position="178"/>
        <end position="188"/>
    </location>
</feature>
<evidence type="ECO:0000313" key="5">
    <source>
        <dbReference type="EMBL" id="PLW06624.1"/>
    </source>
</evidence>
<feature type="region of interest" description="Disordered" evidence="3">
    <location>
        <begin position="79"/>
        <end position="115"/>
    </location>
</feature>
<accession>A0A2N5S085</accession>
<protein>
    <recommendedName>
        <fullName evidence="4">RRM domain-containing protein</fullName>
    </recommendedName>
</protein>
<dbReference type="Pfam" id="PF00076">
    <property type="entry name" value="RRM_1"/>
    <property type="match status" value="1"/>
</dbReference>
<dbReference type="InterPro" id="IPR012677">
    <property type="entry name" value="Nucleotide-bd_a/b_plait_sf"/>
</dbReference>
<reference evidence="5 6" key="1">
    <citation type="submission" date="2017-11" db="EMBL/GenBank/DDBJ databases">
        <title>De novo assembly and phasing of dikaryotic genomes from two isolates of Puccinia coronata f. sp. avenae, the causal agent of oat crown rust.</title>
        <authorList>
            <person name="Miller M.E."/>
            <person name="Zhang Y."/>
            <person name="Omidvar V."/>
            <person name="Sperschneider J."/>
            <person name="Schwessinger B."/>
            <person name="Raley C."/>
            <person name="Palmer J.M."/>
            <person name="Garnica D."/>
            <person name="Upadhyaya N."/>
            <person name="Rathjen J."/>
            <person name="Taylor J.M."/>
            <person name="Park R.F."/>
            <person name="Dodds P.N."/>
            <person name="Hirsch C.D."/>
            <person name="Kianian S.F."/>
            <person name="Figueroa M."/>
        </authorList>
    </citation>
    <scope>NUCLEOTIDE SEQUENCE [LARGE SCALE GENOMIC DNA]</scope>
    <source>
        <strain evidence="5">12SD80</strain>
    </source>
</reference>
<feature type="region of interest" description="Disordered" evidence="3">
    <location>
        <begin position="472"/>
        <end position="491"/>
    </location>
</feature>
<gene>
    <name evidence="5" type="ORF">PCASD_20036</name>
</gene>
<dbReference type="InterPro" id="IPR035979">
    <property type="entry name" value="RBD_domain_sf"/>
</dbReference>
<dbReference type="AlphaFoldDB" id="A0A2N5S085"/>
<proteinExistence type="predicted"/>
<dbReference type="EMBL" id="PGCI01001202">
    <property type="protein sequence ID" value="PLW06624.1"/>
    <property type="molecule type" value="Genomic_DNA"/>
</dbReference>
<keyword evidence="1 2" id="KW-0694">RNA-binding</keyword>
<evidence type="ECO:0000256" key="2">
    <source>
        <dbReference type="PROSITE-ProRule" id="PRU00176"/>
    </source>
</evidence>
<dbReference type="PANTHER" id="PTHR10352">
    <property type="entry name" value="EUKARYOTIC TRANSLATION INITIATION FACTOR 3 SUBUNIT G"/>
    <property type="match status" value="1"/>
</dbReference>
<dbReference type="SMART" id="SM00360">
    <property type="entry name" value="RRM"/>
    <property type="match status" value="1"/>
</dbReference>
<dbReference type="Proteomes" id="UP000235392">
    <property type="component" value="Unassembled WGS sequence"/>
</dbReference>
<name>A0A2N5S085_9BASI</name>
<evidence type="ECO:0000256" key="3">
    <source>
        <dbReference type="SAM" id="MobiDB-lite"/>
    </source>
</evidence>
<dbReference type="SUPFAM" id="SSF54928">
    <property type="entry name" value="RNA-binding domain, RBD"/>
    <property type="match status" value="1"/>
</dbReference>
<sequence length="641" mass="69662">MISIVGSRLSLSGGMRVCGRTVDSFSIAIASPGPYFPSHSLFTSSRSSTSQPCSVSSGQTTHRQPATILPVNCSMIESNPISPKNKAKNNKPLDSNEPATTPKADGDVEPYSGDPKTTTTLFISKLGDLVDSAKLLEHASSIGPVRDAFVVSDPVQAKSRGFGYVRFVLRDDAETALKDGLGKTESPKKLQKPKSQAQKRARSNPGGLEESEESAAKKKNNPFSHVKKDPFSQNKAVSLEWDLSHSAGAEEIEAIKSPSCDIRIQANPNYPPRSCSVCAPPGVHNSTHELCRSSSSPNLNLPNTFLQRLSAESIRKNATANLTASPKRSHAPPPIKVPKLRSSSLAMAVGSNSSPVGTRSSASFQHGHSRSDGGNHFVSLRLSPTPKPFALQHCHEPGKRHTGVAGDGHNAIETTGELSSFSHLVAIRPYESSDLSSLRSVISNGSSAEEYRSMNRIFTPASTPIFNRSTGFPLAQPSHKPPTPCYSARDGTSRSLSVDDFDLNINSNALLDLLRRDGKKIPPRPQFMSDRGLNRYAIFTEVFGRSINSIYNSPRTAMYSLPLVNHQFPQSTRWNTTSIAQMICKSTTSELDKLVTEALKTYPPDSHRFVTGDIKELVREGRQAEQKAEDLHRRYLTNLHA</sequence>
<feature type="domain" description="RRM" evidence="4">
    <location>
        <begin position="119"/>
        <end position="197"/>
    </location>
</feature>
<evidence type="ECO:0000256" key="1">
    <source>
        <dbReference type="ARBA" id="ARBA00022884"/>
    </source>
</evidence>
<feature type="region of interest" description="Disordered" evidence="3">
    <location>
        <begin position="178"/>
        <end position="230"/>
    </location>
</feature>
<organism evidence="5 6">
    <name type="scientific">Puccinia coronata f. sp. avenae</name>
    <dbReference type="NCBI Taxonomy" id="200324"/>
    <lineage>
        <taxon>Eukaryota</taxon>
        <taxon>Fungi</taxon>
        <taxon>Dikarya</taxon>
        <taxon>Basidiomycota</taxon>
        <taxon>Pucciniomycotina</taxon>
        <taxon>Pucciniomycetes</taxon>
        <taxon>Pucciniales</taxon>
        <taxon>Pucciniaceae</taxon>
        <taxon>Puccinia</taxon>
    </lineage>
</organism>
<dbReference type="InterPro" id="IPR000504">
    <property type="entry name" value="RRM_dom"/>
</dbReference>
<comment type="caution">
    <text evidence="5">The sequence shown here is derived from an EMBL/GenBank/DDBJ whole genome shotgun (WGS) entry which is preliminary data.</text>
</comment>
<feature type="region of interest" description="Disordered" evidence="3">
    <location>
        <begin position="346"/>
        <end position="382"/>
    </location>
</feature>
<evidence type="ECO:0000313" key="6">
    <source>
        <dbReference type="Proteomes" id="UP000235392"/>
    </source>
</evidence>
<dbReference type="Gene3D" id="3.30.70.330">
    <property type="match status" value="1"/>
</dbReference>
<dbReference type="GO" id="GO:0003723">
    <property type="term" value="F:RNA binding"/>
    <property type="evidence" value="ECO:0007669"/>
    <property type="project" value="UniProtKB-UniRule"/>
</dbReference>
<dbReference type="PROSITE" id="PS50102">
    <property type="entry name" value="RRM"/>
    <property type="match status" value="1"/>
</dbReference>